<sequence length="80" mass="9063">PPTALASGNRYWEGTRREGASAGSLCWGRPLILPQFAFPFPWLGSSPPHPPVGRSASRLVFENHHFYIPHFRFSLDHSEY</sequence>
<protein>
    <submittedName>
        <fullName evidence="1">Uncharacterized protein</fullName>
    </submittedName>
</protein>
<evidence type="ECO:0000313" key="1">
    <source>
        <dbReference type="Ensembl" id="ENSEASP00005022465.1"/>
    </source>
</evidence>
<organism evidence="1">
    <name type="scientific">Equus asinus asinus</name>
    <dbReference type="NCBI Taxonomy" id="83772"/>
    <lineage>
        <taxon>Eukaryota</taxon>
        <taxon>Metazoa</taxon>
        <taxon>Chordata</taxon>
        <taxon>Craniata</taxon>
        <taxon>Vertebrata</taxon>
        <taxon>Euteleostomi</taxon>
        <taxon>Mammalia</taxon>
        <taxon>Eutheria</taxon>
        <taxon>Laurasiatheria</taxon>
        <taxon>Perissodactyla</taxon>
        <taxon>Equidae</taxon>
        <taxon>Equus</taxon>
    </lineage>
</organism>
<proteinExistence type="predicted"/>
<accession>A0A8C4M7J0</accession>
<dbReference type="AlphaFoldDB" id="A0A8C4M7J0"/>
<dbReference type="Ensembl" id="ENSEAST00005024379.1">
    <property type="protein sequence ID" value="ENSEASP00005022465.1"/>
    <property type="gene ID" value="ENSEASG00005015352.1"/>
</dbReference>
<reference evidence="1" key="1">
    <citation type="submission" date="2023-03" db="UniProtKB">
        <authorList>
            <consortium name="Ensembl"/>
        </authorList>
    </citation>
    <scope>IDENTIFICATION</scope>
</reference>
<name>A0A8C4M7J0_EQUAS</name>